<protein>
    <submittedName>
        <fullName evidence="1">Uncharacterized protein</fullName>
    </submittedName>
</protein>
<keyword evidence="2" id="KW-1185">Reference proteome</keyword>
<evidence type="ECO:0000313" key="2">
    <source>
        <dbReference type="Proteomes" id="UP000001595"/>
    </source>
</evidence>
<dbReference type="FunCoup" id="K7EUE5">
    <property type="interactions" value="1556"/>
</dbReference>
<dbReference type="Proteomes" id="UP000001595">
    <property type="component" value="Chromosome 6"/>
</dbReference>
<organism evidence="1 2">
    <name type="scientific">Pongo abelii</name>
    <name type="common">Sumatran orangutan</name>
    <name type="synonym">Pongo pygmaeus abelii</name>
    <dbReference type="NCBI Taxonomy" id="9601"/>
    <lineage>
        <taxon>Eukaryota</taxon>
        <taxon>Metazoa</taxon>
        <taxon>Chordata</taxon>
        <taxon>Craniata</taxon>
        <taxon>Vertebrata</taxon>
        <taxon>Euteleostomi</taxon>
        <taxon>Mammalia</taxon>
        <taxon>Eutheria</taxon>
        <taxon>Euarchontoglires</taxon>
        <taxon>Primates</taxon>
        <taxon>Haplorrhini</taxon>
        <taxon>Catarrhini</taxon>
        <taxon>Hominidae</taxon>
        <taxon>Pongo</taxon>
    </lineage>
</organism>
<proteinExistence type="predicted"/>
<dbReference type="AlphaFoldDB" id="K7EUE5"/>
<accession>K7EUE5</accession>
<name>K7EUE5_PONAB</name>
<reference evidence="1" key="3">
    <citation type="submission" date="2025-09" db="UniProtKB">
        <authorList>
            <consortium name="Ensembl"/>
        </authorList>
    </citation>
    <scope>IDENTIFICATION</scope>
</reference>
<evidence type="ECO:0000313" key="1">
    <source>
        <dbReference type="Ensembl" id="ENSPPYP00000024169.2"/>
    </source>
</evidence>
<sequence>MFYAIKNTLEELRDFLENFVALVRRVSGCAEACAQEGLGEGGHPAPRSLWPFRVLWLLIHRDEKRCCGHGTLLGLGGGFMASWCNQQREKSQFSSPLDGRV</sequence>
<dbReference type="eggNOG" id="KOG2528">
    <property type="taxonomic scope" value="Eukaryota"/>
</dbReference>
<dbReference type="Ensembl" id="ENSPPYT00000033431.2">
    <property type="protein sequence ID" value="ENSPPYP00000024169.2"/>
    <property type="gene ID" value="ENSPPYG00000035657.1"/>
</dbReference>
<dbReference type="InParanoid" id="K7EUE5"/>
<reference evidence="1 2" key="1">
    <citation type="submission" date="2008-02" db="EMBL/GenBank/DDBJ databases">
        <title>A 6x draft sequence assembly of the Pongo pygmaeus abelii genome.</title>
        <authorList>
            <person name="Wilson R.K."/>
            <person name="Mardis E."/>
        </authorList>
    </citation>
    <scope>NUCLEOTIDE SEQUENCE [LARGE SCALE GENOMIC DNA]</scope>
</reference>
<reference evidence="1" key="2">
    <citation type="submission" date="2025-08" db="UniProtKB">
        <authorList>
            <consortium name="Ensembl"/>
        </authorList>
    </citation>
    <scope>IDENTIFICATION</scope>
</reference>